<accession>A0A2H3L247</accession>
<dbReference type="RefSeq" id="WP_245860708.1">
    <property type="nucleotide sequence ID" value="NZ_LYXE01000157.1"/>
</dbReference>
<evidence type="ECO:0000313" key="3">
    <source>
        <dbReference type="Proteomes" id="UP000220922"/>
    </source>
</evidence>
<dbReference type="Proteomes" id="UP000220922">
    <property type="component" value="Unassembled WGS sequence"/>
</dbReference>
<organism evidence="2 3">
    <name type="scientific">Candidatus Chloroploca asiatica</name>
    <dbReference type="NCBI Taxonomy" id="1506545"/>
    <lineage>
        <taxon>Bacteria</taxon>
        <taxon>Bacillati</taxon>
        <taxon>Chloroflexota</taxon>
        <taxon>Chloroflexia</taxon>
        <taxon>Chloroflexales</taxon>
        <taxon>Chloroflexineae</taxon>
        <taxon>Oscillochloridaceae</taxon>
        <taxon>Candidatus Chloroploca</taxon>
    </lineage>
</organism>
<proteinExistence type="predicted"/>
<dbReference type="EMBL" id="LYXE01000157">
    <property type="protein sequence ID" value="PDV97217.1"/>
    <property type="molecule type" value="Genomic_DNA"/>
</dbReference>
<keyword evidence="3" id="KW-1185">Reference proteome</keyword>
<evidence type="ECO:0000256" key="1">
    <source>
        <dbReference type="SAM" id="MobiDB-lite"/>
    </source>
</evidence>
<feature type="region of interest" description="Disordered" evidence="1">
    <location>
        <begin position="170"/>
        <end position="222"/>
    </location>
</feature>
<gene>
    <name evidence="2" type="ORF">A9Q02_04740</name>
</gene>
<evidence type="ECO:0008006" key="4">
    <source>
        <dbReference type="Google" id="ProtNLM"/>
    </source>
</evidence>
<sequence length="222" mass="24774">MPYRITRHGDDLVWVTIEGHLSRDHAENYYAEMWSLLETCPMPTDLLVDGRYIAGASPGARRRTEEIAHHPHLGHLAFVVNTHHLLIFAPLVKLVSGIGLFGDEYEALQYLRGNRGTPPHTVHLDLPSFQEYARPSPAPMIMPEPEPIGPPPTAVARAVAAEMHSPSRIITARLDPPPPLTPRTITTRHSNGNGGRPSYTRPLPPPPAPRIGRNWDEEDMDW</sequence>
<dbReference type="AlphaFoldDB" id="A0A2H3L247"/>
<reference evidence="2 3" key="1">
    <citation type="submission" date="2016-05" db="EMBL/GenBank/DDBJ databases">
        <authorList>
            <person name="Lavstsen T."/>
            <person name="Jespersen J.S."/>
        </authorList>
    </citation>
    <scope>NUCLEOTIDE SEQUENCE [LARGE SCALE GENOMIC DNA]</scope>
    <source>
        <strain evidence="2 3">B7-9</strain>
    </source>
</reference>
<name>A0A2H3L247_9CHLR</name>
<comment type="caution">
    <text evidence="2">The sequence shown here is derived from an EMBL/GenBank/DDBJ whole genome shotgun (WGS) entry which is preliminary data.</text>
</comment>
<evidence type="ECO:0000313" key="2">
    <source>
        <dbReference type="EMBL" id="PDV97217.1"/>
    </source>
</evidence>
<protein>
    <recommendedName>
        <fullName evidence="4">STAS/SEC14 domain-containing protein</fullName>
    </recommendedName>
</protein>